<keyword evidence="2" id="KW-0812">Transmembrane</keyword>
<protein>
    <submittedName>
        <fullName evidence="3">Uncharacterized protein</fullName>
    </submittedName>
</protein>
<sequence>MPFATESVATAAKGWSTTRIRLGYRRSFPSGGRSVRTSGSGPQKALPCDRRSIEEEEKAQMASTQRSYKYRAATLASSFSTMLLVACVVCVIVVWIGTRNTLHEARVLANEAVQSESGYVKIAHLLQPLYSLPLLSHELYDRKFEIHPSFLAHPALTKVIVDALLWPGLVQERKKKYYAPSFDVSTQHPTSISSAAFIFDSCDNGVVACDLVWEASLVLNPDLLPRAVAPSAAFNVTVNGSKFAVALMTSDRLSSDRNESSTIFSLDGKKLQLGPPLPSTLRLDAPFLAELATPRGDEYFGFKWHGPRMSFFADEPLFGGSLPFRDIKGDVKGYLSVFVGLNSSFTDALRQILDDNAYFADAEARAILYTESGVVLASTEYFVDARNFHDMPTCRLHDALHATRQKLGELCMEGAHLSFEGGELYHQVIDVQEFDSTTFGLPPLPERWCVLTARQHGYLYRKVHDAEYSLETFGIIAATGLIGATVLISITLFCVLRSEMHMKSKTQALHHLQVLKAETELRTLMHPMVLIHVDDLMKMDRLESHEELRDRGGVLVVIDTATKLAEVRRSATIVFLSHQWLAHDEPDPEGIQLRAVQEAIRRLFTKPSEMDTLYLWLDYFSIAQSHAELKRLAIASLPLYAASADMFLVVAPSATHQDTDQPCNLLTYQQRGWCRAELLAKVCGSGWEEIYLVYGEEKLQVEPAPRSFLGNSIFVFEGDFSNPLDKEQLMMPVLGLYCGLLKRNKVKKRSHERRHAASGGSGSKISPFSFLRTIRINSKADESSIDFSTVSDAMLNLIQANKERFFPRTHFVIDTGTELVAARTPVKERRARSTARKPIERDLFGPLVGLMEEHVLATPIQPPQSVLRDYLAVDDRVRATAV</sequence>
<feature type="transmembrane region" description="Helical" evidence="2">
    <location>
        <begin position="75"/>
        <end position="96"/>
    </location>
</feature>
<reference evidence="3" key="1">
    <citation type="submission" date="2021-01" db="EMBL/GenBank/DDBJ databases">
        <authorList>
            <person name="Corre E."/>
            <person name="Pelletier E."/>
            <person name="Niang G."/>
            <person name="Scheremetjew M."/>
            <person name="Finn R."/>
            <person name="Kale V."/>
            <person name="Holt S."/>
            <person name="Cochrane G."/>
            <person name="Meng A."/>
            <person name="Brown T."/>
            <person name="Cohen L."/>
        </authorList>
    </citation>
    <scope>NUCLEOTIDE SEQUENCE</scope>
    <source>
        <strain evidence="3">CCMP645</strain>
    </source>
</reference>
<name>A0A7S4ERM1_CHRCT</name>
<proteinExistence type="predicted"/>
<gene>
    <name evidence="3" type="ORF">PCAR00345_LOCUS498</name>
</gene>
<organism evidence="3">
    <name type="scientific">Chrysotila carterae</name>
    <name type="common">Marine alga</name>
    <name type="synonym">Syracosphaera carterae</name>
    <dbReference type="NCBI Taxonomy" id="13221"/>
    <lineage>
        <taxon>Eukaryota</taxon>
        <taxon>Haptista</taxon>
        <taxon>Haptophyta</taxon>
        <taxon>Prymnesiophyceae</taxon>
        <taxon>Isochrysidales</taxon>
        <taxon>Isochrysidaceae</taxon>
        <taxon>Chrysotila</taxon>
    </lineage>
</organism>
<feature type="transmembrane region" description="Helical" evidence="2">
    <location>
        <begin position="473"/>
        <end position="496"/>
    </location>
</feature>
<feature type="compositionally biased region" description="Low complexity" evidence="1">
    <location>
        <begin position="30"/>
        <end position="41"/>
    </location>
</feature>
<feature type="region of interest" description="Disordered" evidence="1">
    <location>
        <begin position="30"/>
        <end position="50"/>
    </location>
</feature>
<evidence type="ECO:0000256" key="2">
    <source>
        <dbReference type="SAM" id="Phobius"/>
    </source>
</evidence>
<dbReference type="AlphaFoldDB" id="A0A7S4ERM1"/>
<keyword evidence="2" id="KW-1133">Transmembrane helix</keyword>
<keyword evidence="2" id="KW-0472">Membrane</keyword>
<evidence type="ECO:0000256" key="1">
    <source>
        <dbReference type="SAM" id="MobiDB-lite"/>
    </source>
</evidence>
<accession>A0A7S4ERM1</accession>
<evidence type="ECO:0000313" key="3">
    <source>
        <dbReference type="EMBL" id="CAE0747916.1"/>
    </source>
</evidence>
<dbReference type="EMBL" id="HBIZ01000905">
    <property type="protein sequence ID" value="CAE0747916.1"/>
    <property type="molecule type" value="Transcribed_RNA"/>
</dbReference>